<dbReference type="AlphaFoldDB" id="A0A6H5G9Y1"/>
<proteinExistence type="predicted"/>
<dbReference type="Proteomes" id="UP000479000">
    <property type="component" value="Unassembled WGS sequence"/>
</dbReference>
<sequence>MIGDRHGRQCLGRSRSGRSLVVSFGYSSITNSEREVRTAEEKLRYEKLQTASVEDKWQ</sequence>
<dbReference type="EMBL" id="CADCXU010008758">
    <property type="protein sequence ID" value="CAA9999402.1"/>
    <property type="molecule type" value="Genomic_DNA"/>
</dbReference>
<accession>A0A6H5G9Y1</accession>
<evidence type="ECO:0000313" key="1">
    <source>
        <dbReference type="EMBL" id="CAA9999402.1"/>
    </source>
</evidence>
<reference evidence="1 2" key="1">
    <citation type="submission" date="2020-02" db="EMBL/GenBank/DDBJ databases">
        <authorList>
            <person name="Ferguson B K."/>
        </authorList>
    </citation>
    <scope>NUCLEOTIDE SEQUENCE [LARGE SCALE GENOMIC DNA]</scope>
</reference>
<feature type="non-terminal residue" evidence="1">
    <location>
        <position position="58"/>
    </location>
</feature>
<name>A0A6H5G9Y1_9HEMI</name>
<protein>
    <submittedName>
        <fullName evidence="1">Uncharacterized protein</fullName>
    </submittedName>
</protein>
<evidence type="ECO:0000313" key="2">
    <source>
        <dbReference type="Proteomes" id="UP000479000"/>
    </source>
</evidence>
<gene>
    <name evidence="1" type="ORF">NTEN_LOCUS5685</name>
</gene>
<organism evidence="1 2">
    <name type="scientific">Nesidiocoris tenuis</name>
    <dbReference type="NCBI Taxonomy" id="355587"/>
    <lineage>
        <taxon>Eukaryota</taxon>
        <taxon>Metazoa</taxon>
        <taxon>Ecdysozoa</taxon>
        <taxon>Arthropoda</taxon>
        <taxon>Hexapoda</taxon>
        <taxon>Insecta</taxon>
        <taxon>Pterygota</taxon>
        <taxon>Neoptera</taxon>
        <taxon>Paraneoptera</taxon>
        <taxon>Hemiptera</taxon>
        <taxon>Heteroptera</taxon>
        <taxon>Panheteroptera</taxon>
        <taxon>Cimicomorpha</taxon>
        <taxon>Miridae</taxon>
        <taxon>Dicyphina</taxon>
        <taxon>Nesidiocoris</taxon>
    </lineage>
</organism>
<keyword evidence="2" id="KW-1185">Reference proteome</keyword>